<accession>A0A7Y9XKI5</accession>
<evidence type="ECO:0000313" key="2">
    <source>
        <dbReference type="Proteomes" id="UP000578688"/>
    </source>
</evidence>
<sequence>MMRALISLMVGTLVTACASVRHDTPEAQEKIRQDLKLTTIVDSSRMNWCIHSYGSVPGCQPEKGVGVVTPDGLVMAHLVEGRYVEARTLKSDDVVCSTVPGGGAADGIFFAFTKNEALMLGPLQADRDEINTGFKARLFDYLHSNGQQSFDGPDVNFQRPTGETVEKTTVIQAGYATRVIKEEVDVLEIYSPCSTPR</sequence>
<proteinExistence type="predicted"/>
<organism evidence="1 2">
    <name type="scientific">Phytopseudomonas flavescens</name>
    <dbReference type="NCBI Taxonomy" id="29435"/>
    <lineage>
        <taxon>Bacteria</taxon>
        <taxon>Pseudomonadati</taxon>
        <taxon>Pseudomonadota</taxon>
        <taxon>Gammaproteobacteria</taxon>
        <taxon>Pseudomonadales</taxon>
        <taxon>Pseudomonadaceae</taxon>
        <taxon>Phytopseudomonas</taxon>
    </lineage>
</organism>
<name>A0A7Y9XKI5_9GAMM</name>
<dbReference type="EMBL" id="JACBYV010000001">
    <property type="protein sequence ID" value="NYH73048.1"/>
    <property type="molecule type" value="Genomic_DNA"/>
</dbReference>
<reference evidence="1 2" key="1">
    <citation type="submission" date="2020-07" db="EMBL/GenBank/DDBJ databases">
        <title>Genomic analyses of the natural microbiome of Caenorhabditis elegans.</title>
        <authorList>
            <person name="Samuel B."/>
        </authorList>
    </citation>
    <scope>NUCLEOTIDE SEQUENCE [LARGE SCALE GENOMIC DNA]</scope>
    <source>
        <strain evidence="1 2">BIGb0408</strain>
    </source>
</reference>
<dbReference type="AlphaFoldDB" id="A0A7Y9XKI5"/>
<dbReference type="PROSITE" id="PS51257">
    <property type="entry name" value="PROKAR_LIPOPROTEIN"/>
    <property type="match status" value="1"/>
</dbReference>
<comment type="caution">
    <text evidence="1">The sequence shown here is derived from an EMBL/GenBank/DDBJ whole genome shotgun (WGS) entry which is preliminary data.</text>
</comment>
<protein>
    <submittedName>
        <fullName evidence="1">Uncharacterized protein YceK</fullName>
    </submittedName>
</protein>
<evidence type="ECO:0000313" key="1">
    <source>
        <dbReference type="EMBL" id="NYH73048.1"/>
    </source>
</evidence>
<keyword evidence="2" id="KW-1185">Reference proteome</keyword>
<dbReference type="Proteomes" id="UP000578688">
    <property type="component" value="Unassembled WGS sequence"/>
</dbReference>
<gene>
    <name evidence="1" type="ORF">FHR27_001658</name>
</gene>
<dbReference type="RefSeq" id="WP_179538302.1">
    <property type="nucleotide sequence ID" value="NZ_JACBYV010000001.1"/>
</dbReference>